<keyword evidence="2" id="KW-1185">Reference proteome</keyword>
<evidence type="ECO:0000313" key="2">
    <source>
        <dbReference type="Proteomes" id="UP000187209"/>
    </source>
</evidence>
<dbReference type="EMBL" id="MPUH01000493">
    <property type="protein sequence ID" value="OMJ78989.1"/>
    <property type="molecule type" value="Genomic_DNA"/>
</dbReference>
<proteinExistence type="predicted"/>
<accession>A0A1R2BQ79</accession>
<organism evidence="1 2">
    <name type="scientific">Stentor coeruleus</name>
    <dbReference type="NCBI Taxonomy" id="5963"/>
    <lineage>
        <taxon>Eukaryota</taxon>
        <taxon>Sar</taxon>
        <taxon>Alveolata</taxon>
        <taxon>Ciliophora</taxon>
        <taxon>Postciliodesmatophora</taxon>
        <taxon>Heterotrichea</taxon>
        <taxon>Heterotrichida</taxon>
        <taxon>Stentoridae</taxon>
        <taxon>Stentor</taxon>
    </lineage>
</organism>
<protein>
    <submittedName>
        <fullName evidence="1">Uncharacterized protein</fullName>
    </submittedName>
</protein>
<sequence>MILTLVFYLVVCGIFYQMWRKSSIEEKNSRKTYTRNDIISQEGNGKVPDDWISVEEIKKSLNPVHVFKPLRYRQKPLPKAVIRVMDDKENEYPSKQSLSSFILKELESSVNELTKPAQVKINQSLKASALNPYAKEFVLYNA</sequence>
<dbReference type="Proteomes" id="UP000187209">
    <property type="component" value="Unassembled WGS sequence"/>
</dbReference>
<name>A0A1R2BQ79_9CILI</name>
<comment type="caution">
    <text evidence="1">The sequence shown here is derived from an EMBL/GenBank/DDBJ whole genome shotgun (WGS) entry which is preliminary data.</text>
</comment>
<gene>
    <name evidence="1" type="ORF">SteCoe_21069</name>
</gene>
<reference evidence="1 2" key="1">
    <citation type="submission" date="2016-11" db="EMBL/GenBank/DDBJ databases">
        <title>The macronuclear genome of Stentor coeruleus: a giant cell with tiny introns.</title>
        <authorList>
            <person name="Slabodnick M."/>
            <person name="Ruby J.G."/>
            <person name="Reiff S.B."/>
            <person name="Swart E.C."/>
            <person name="Gosai S."/>
            <person name="Prabakaran S."/>
            <person name="Witkowska E."/>
            <person name="Larue G.E."/>
            <person name="Fisher S."/>
            <person name="Freeman R.M."/>
            <person name="Gunawardena J."/>
            <person name="Chu W."/>
            <person name="Stover N.A."/>
            <person name="Gregory B.D."/>
            <person name="Nowacki M."/>
            <person name="Derisi J."/>
            <person name="Roy S.W."/>
            <person name="Marshall W.F."/>
            <person name="Sood P."/>
        </authorList>
    </citation>
    <scope>NUCLEOTIDE SEQUENCE [LARGE SCALE GENOMIC DNA]</scope>
    <source>
        <strain evidence="1">WM001</strain>
    </source>
</reference>
<dbReference type="AlphaFoldDB" id="A0A1R2BQ79"/>
<evidence type="ECO:0000313" key="1">
    <source>
        <dbReference type="EMBL" id="OMJ78989.1"/>
    </source>
</evidence>